<dbReference type="GO" id="GO:0016616">
    <property type="term" value="F:oxidoreductase activity, acting on the CH-OH group of donors, NAD or NADP as acceptor"/>
    <property type="evidence" value="ECO:0007669"/>
    <property type="project" value="TreeGrafter"/>
</dbReference>
<dbReference type="InterPro" id="IPR002347">
    <property type="entry name" value="SDR_fam"/>
</dbReference>
<comment type="similarity">
    <text evidence="2 9">Belongs to the short-chain dehydrogenases/reductases (SDR) family.</text>
</comment>
<evidence type="ECO:0000256" key="1">
    <source>
        <dbReference type="ARBA" id="ARBA00004924"/>
    </source>
</evidence>
<evidence type="ECO:0000256" key="2">
    <source>
        <dbReference type="ARBA" id="ARBA00006484"/>
    </source>
</evidence>
<keyword evidence="4" id="KW-0520">NAD</keyword>
<organism evidence="11 12">
    <name type="scientific">Stigmatella erecta</name>
    <dbReference type="NCBI Taxonomy" id="83460"/>
    <lineage>
        <taxon>Bacteria</taxon>
        <taxon>Pseudomonadati</taxon>
        <taxon>Myxococcota</taxon>
        <taxon>Myxococcia</taxon>
        <taxon>Myxococcales</taxon>
        <taxon>Cystobacterineae</taxon>
        <taxon>Archangiaceae</taxon>
        <taxon>Stigmatella</taxon>
    </lineage>
</organism>
<gene>
    <name evidence="11" type="ORF">SAMN05443639_109216</name>
</gene>
<evidence type="ECO:0000256" key="3">
    <source>
        <dbReference type="ARBA" id="ARBA00023002"/>
    </source>
</evidence>
<dbReference type="AlphaFoldDB" id="A0A1I0K6P8"/>
<evidence type="ECO:0000256" key="4">
    <source>
        <dbReference type="ARBA" id="ARBA00023027"/>
    </source>
</evidence>
<dbReference type="FunFam" id="3.40.50.720:FF:000160">
    <property type="entry name" value="2,3-dihydro-2,3-dihydroxybenzoate dehydrogenase"/>
    <property type="match status" value="1"/>
</dbReference>
<dbReference type="SUPFAM" id="SSF51735">
    <property type="entry name" value="NAD(P)-binding Rossmann-fold domains"/>
    <property type="match status" value="1"/>
</dbReference>
<evidence type="ECO:0000256" key="6">
    <source>
        <dbReference type="ARBA" id="ARBA00066334"/>
    </source>
</evidence>
<dbReference type="GO" id="GO:0019290">
    <property type="term" value="P:siderophore biosynthetic process"/>
    <property type="evidence" value="ECO:0007669"/>
    <property type="project" value="InterPro"/>
</dbReference>
<feature type="domain" description="Ketoreductase" evidence="10">
    <location>
        <begin position="35"/>
        <end position="204"/>
    </location>
</feature>
<evidence type="ECO:0000256" key="5">
    <source>
        <dbReference type="ARBA" id="ARBA00052874"/>
    </source>
</evidence>
<comment type="catalytic activity">
    <reaction evidence="5">
        <text>(2S,3S)-2,3-dihydroxy-2,3-dihydrobenzoate + NAD(+) = 2,3-dihydroxybenzoate + NADH + H(+)</text>
        <dbReference type="Rhea" id="RHEA:23824"/>
        <dbReference type="ChEBI" id="CHEBI:15378"/>
        <dbReference type="ChEBI" id="CHEBI:36654"/>
        <dbReference type="ChEBI" id="CHEBI:57540"/>
        <dbReference type="ChEBI" id="CHEBI:57945"/>
        <dbReference type="ChEBI" id="CHEBI:58764"/>
        <dbReference type="EC" id="1.3.1.28"/>
    </reaction>
</comment>
<dbReference type="GO" id="GO:0008667">
    <property type="term" value="F:2,3-dihydro-2,3-dihydroxybenzoate dehydrogenase activity"/>
    <property type="evidence" value="ECO:0007669"/>
    <property type="project" value="UniProtKB-UniRule"/>
</dbReference>
<dbReference type="SMART" id="SM00822">
    <property type="entry name" value="PKS_KR"/>
    <property type="match status" value="1"/>
</dbReference>
<dbReference type="PANTHER" id="PTHR42760">
    <property type="entry name" value="SHORT-CHAIN DEHYDROGENASES/REDUCTASES FAMILY MEMBER"/>
    <property type="match status" value="1"/>
</dbReference>
<dbReference type="EMBL" id="FOIJ01000009">
    <property type="protein sequence ID" value="SEU19509.1"/>
    <property type="molecule type" value="Genomic_DNA"/>
</dbReference>
<evidence type="ECO:0000256" key="9">
    <source>
        <dbReference type="RuleBase" id="RU000363"/>
    </source>
</evidence>
<dbReference type="Proteomes" id="UP000199181">
    <property type="component" value="Unassembled WGS sequence"/>
</dbReference>
<keyword evidence="12" id="KW-1185">Reference proteome</keyword>
<dbReference type="Gene3D" id="3.40.50.720">
    <property type="entry name" value="NAD(P)-binding Rossmann-like Domain"/>
    <property type="match status" value="1"/>
</dbReference>
<dbReference type="PANTHER" id="PTHR42760:SF115">
    <property type="entry name" value="3-OXOACYL-[ACYL-CARRIER-PROTEIN] REDUCTASE FABG"/>
    <property type="match status" value="1"/>
</dbReference>
<dbReference type="InterPro" id="IPR020904">
    <property type="entry name" value="Sc_DH/Rdtase_CS"/>
</dbReference>
<protein>
    <recommendedName>
        <fullName evidence="7 8">2,3-dihydro-2,3-dihydroxybenzoate dehydrogenase</fullName>
        <ecNumber evidence="6 8">1.3.1.28</ecNumber>
    </recommendedName>
</protein>
<reference evidence="12" key="1">
    <citation type="submission" date="2016-10" db="EMBL/GenBank/DDBJ databases">
        <authorList>
            <person name="Varghese N."/>
            <person name="Submissions S."/>
        </authorList>
    </citation>
    <scope>NUCLEOTIDE SEQUENCE [LARGE SCALE GENOMIC DNA]</scope>
    <source>
        <strain evidence="12">DSM 16858</strain>
    </source>
</reference>
<evidence type="ECO:0000256" key="7">
    <source>
        <dbReference type="ARBA" id="ARBA00067530"/>
    </source>
</evidence>
<sequence length="286" mass="30244">MTLDRKGQDMGRDAPPLRMRTIFIGDNERMETTSKVALVTGAAQGIGAAVVRALADTVRVAALDVQAEKLSALVSDLGPRRAPVHAFGVDVRDSAAVEAVVERVERELGPIGILVNVAGVLRPGPALTLSDEDWETTFAVNTQGVFHVSRAVARRMVPRKGGVIVTVASNASGTPRMHMAAYAASKAASAMFTKCLGLELAQHNIRCNIVSPGSTDTAMQRALWTDERGGEATIQGSLETFRVGIPLRRLATPADIADAVVFLTSDQARHITMHDLCVDGGATLGV</sequence>
<dbReference type="InterPro" id="IPR036291">
    <property type="entry name" value="NAD(P)-bd_dom_sf"/>
</dbReference>
<evidence type="ECO:0000313" key="11">
    <source>
        <dbReference type="EMBL" id="SEU19509.1"/>
    </source>
</evidence>
<evidence type="ECO:0000313" key="12">
    <source>
        <dbReference type="Proteomes" id="UP000199181"/>
    </source>
</evidence>
<dbReference type="InterPro" id="IPR057326">
    <property type="entry name" value="KR_dom"/>
</dbReference>
<dbReference type="InterPro" id="IPR003560">
    <property type="entry name" value="DHB_DH"/>
</dbReference>
<dbReference type="EC" id="1.3.1.28" evidence="6 8"/>
<comment type="pathway">
    <text evidence="1">Siderophore biosynthesis.</text>
</comment>
<proteinExistence type="inferred from homology"/>
<dbReference type="PROSITE" id="PS00061">
    <property type="entry name" value="ADH_SHORT"/>
    <property type="match status" value="1"/>
</dbReference>
<evidence type="ECO:0000259" key="10">
    <source>
        <dbReference type="SMART" id="SM00822"/>
    </source>
</evidence>
<evidence type="ECO:0000256" key="8">
    <source>
        <dbReference type="NCBIfam" id="TIGR04316"/>
    </source>
</evidence>
<dbReference type="NCBIfam" id="TIGR04316">
    <property type="entry name" value="dhbA_paeA"/>
    <property type="match status" value="1"/>
</dbReference>
<accession>A0A1I0K6P8</accession>
<dbReference type="NCBIfam" id="NF006074">
    <property type="entry name" value="PRK08220.1"/>
    <property type="match status" value="1"/>
</dbReference>
<keyword evidence="3" id="KW-0560">Oxidoreductase</keyword>
<dbReference type="PRINTS" id="PR00080">
    <property type="entry name" value="SDRFAMILY"/>
</dbReference>
<dbReference type="PRINTS" id="PR01397">
    <property type="entry name" value="DHBDHDRGNASE"/>
</dbReference>
<dbReference type="Pfam" id="PF00106">
    <property type="entry name" value="adh_short"/>
    <property type="match status" value="1"/>
</dbReference>
<name>A0A1I0K6P8_9BACT</name>